<organism evidence="2">
    <name type="scientific">Volvox carteri f. nagariensis</name>
    <dbReference type="NCBI Taxonomy" id="3068"/>
    <lineage>
        <taxon>Eukaryota</taxon>
        <taxon>Viridiplantae</taxon>
        <taxon>Chlorophyta</taxon>
        <taxon>core chlorophytes</taxon>
        <taxon>Chlorophyceae</taxon>
        <taxon>CS clade</taxon>
        <taxon>Chlamydomonadales</taxon>
        <taxon>Volvocaceae</taxon>
        <taxon>Volvox</taxon>
    </lineage>
</organism>
<dbReference type="RefSeq" id="XP_002955749.1">
    <property type="nucleotide sequence ID" value="XM_002955703.1"/>
</dbReference>
<keyword evidence="2" id="KW-1185">Reference proteome</keyword>
<dbReference type="AlphaFoldDB" id="D8UAW7"/>
<dbReference type="InParanoid" id="D8UAW7"/>
<protein>
    <submittedName>
        <fullName evidence="1">Uncharacterized protein</fullName>
    </submittedName>
</protein>
<dbReference type="EMBL" id="GL378375">
    <property type="protein sequence ID" value="EFJ43174.1"/>
    <property type="molecule type" value="Genomic_DNA"/>
</dbReference>
<proteinExistence type="predicted"/>
<accession>D8UAW7</accession>
<evidence type="ECO:0000313" key="1">
    <source>
        <dbReference type="EMBL" id="EFJ43174.1"/>
    </source>
</evidence>
<dbReference type="GeneID" id="9614455"/>
<evidence type="ECO:0000313" key="2">
    <source>
        <dbReference type="Proteomes" id="UP000001058"/>
    </source>
</evidence>
<reference evidence="1 2" key="1">
    <citation type="journal article" date="2010" name="Science">
        <title>Genomic analysis of organismal complexity in the multicellular green alga Volvox carteri.</title>
        <authorList>
            <person name="Prochnik S.E."/>
            <person name="Umen J."/>
            <person name="Nedelcu A.M."/>
            <person name="Hallmann A."/>
            <person name="Miller S.M."/>
            <person name="Nishii I."/>
            <person name="Ferris P."/>
            <person name="Kuo A."/>
            <person name="Mitros T."/>
            <person name="Fritz-Laylin L.K."/>
            <person name="Hellsten U."/>
            <person name="Chapman J."/>
            <person name="Simakov O."/>
            <person name="Rensing S.A."/>
            <person name="Terry A."/>
            <person name="Pangilinan J."/>
            <person name="Kapitonov V."/>
            <person name="Jurka J."/>
            <person name="Salamov A."/>
            <person name="Shapiro H."/>
            <person name="Schmutz J."/>
            <person name="Grimwood J."/>
            <person name="Lindquist E."/>
            <person name="Lucas S."/>
            <person name="Grigoriev I.V."/>
            <person name="Schmitt R."/>
            <person name="Kirk D."/>
            <person name="Rokhsar D.S."/>
        </authorList>
    </citation>
    <scope>NUCLEOTIDE SEQUENCE [LARGE SCALE GENOMIC DNA]</scope>
    <source>
        <strain evidence="2">f. Nagariensis / Eve</strain>
    </source>
</reference>
<sequence length="109" mass="12207">MGAARKVEARTACRQGAYRSCPLERGVTVVRPDVAVVEELQRLWGKHRPVPSGVHLKGRLKQQRAISTLGLLCNRRARQYSLGSTTSPSKNAATEIRTWDETESYVRCQ</sequence>
<dbReference type="Proteomes" id="UP000001058">
    <property type="component" value="Unassembled WGS sequence"/>
</dbReference>
<dbReference type="KEGG" id="vcn:VOLCADRAFT_96732"/>
<gene>
    <name evidence="1" type="ORF">VOLCADRAFT_96732</name>
</gene>
<name>D8UAW7_VOLCA</name>